<reference evidence="2" key="1">
    <citation type="submission" date="2018-11" db="EMBL/GenBank/DDBJ databases">
        <authorList>
            <consortium name="Genoscope - CEA"/>
            <person name="William W."/>
        </authorList>
    </citation>
    <scope>NUCLEOTIDE SEQUENCE</scope>
</reference>
<dbReference type="AlphaFoldDB" id="A0A3P6FA90"/>
<evidence type="ECO:0000313" key="2">
    <source>
        <dbReference type="EMBL" id="VDD49190.1"/>
    </source>
</evidence>
<protein>
    <submittedName>
        <fullName evidence="2">Uncharacterized protein</fullName>
    </submittedName>
</protein>
<organism evidence="2">
    <name type="scientific">Brassica oleracea</name>
    <name type="common">Wild cabbage</name>
    <dbReference type="NCBI Taxonomy" id="3712"/>
    <lineage>
        <taxon>Eukaryota</taxon>
        <taxon>Viridiplantae</taxon>
        <taxon>Streptophyta</taxon>
        <taxon>Embryophyta</taxon>
        <taxon>Tracheophyta</taxon>
        <taxon>Spermatophyta</taxon>
        <taxon>Magnoliopsida</taxon>
        <taxon>eudicotyledons</taxon>
        <taxon>Gunneridae</taxon>
        <taxon>Pentapetalae</taxon>
        <taxon>rosids</taxon>
        <taxon>malvids</taxon>
        <taxon>Brassicales</taxon>
        <taxon>Brassicaceae</taxon>
        <taxon>Brassiceae</taxon>
        <taxon>Brassica</taxon>
    </lineage>
</organism>
<accession>A0A3P6FA90</accession>
<feature type="compositionally biased region" description="Polar residues" evidence="1">
    <location>
        <begin position="29"/>
        <end position="38"/>
    </location>
</feature>
<sequence length="38" mass="4249">MNKATSTPSPSYISSRCDQSSDRARVYNPESQNTKQNV</sequence>
<evidence type="ECO:0000256" key="1">
    <source>
        <dbReference type="SAM" id="MobiDB-lite"/>
    </source>
</evidence>
<feature type="region of interest" description="Disordered" evidence="1">
    <location>
        <begin position="1"/>
        <end position="38"/>
    </location>
</feature>
<name>A0A3P6FA90_BRAOL</name>
<gene>
    <name evidence="2" type="ORF">BOLC1T01579H</name>
</gene>
<proteinExistence type="predicted"/>
<feature type="compositionally biased region" description="Polar residues" evidence="1">
    <location>
        <begin position="1"/>
        <end position="18"/>
    </location>
</feature>
<dbReference type="EMBL" id="LR031878">
    <property type="protein sequence ID" value="VDD49190.1"/>
    <property type="molecule type" value="Genomic_DNA"/>
</dbReference>